<dbReference type="KEGG" id="fmu:J7337_003075"/>
<dbReference type="RefSeq" id="XP_044685095.1">
    <property type="nucleotide sequence ID" value="XM_044820795.1"/>
</dbReference>
<proteinExistence type="predicted"/>
<dbReference type="EMBL" id="JAHBCI010000002">
    <property type="protein sequence ID" value="KAG9506096.1"/>
    <property type="molecule type" value="Genomic_DNA"/>
</dbReference>
<protein>
    <submittedName>
        <fullName evidence="1">Uncharacterized protein</fullName>
    </submittedName>
</protein>
<evidence type="ECO:0000313" key="2">
    <source>
        <dbReference type="Proteomes" id="UP000827133"/>
    </source>
</evidence>
<name>A0A9P8DQA4_9HYPO</name>
<dbReference type="AlphaFoldDB" id="A0A9P8DQA4"/>
<organism evidence="1 2">
    <name type="scientific">Fusarium musae</name>
    <dbReference type="NCBI Taxonomy" id="1042133"/>
    <lineage>
        <taxon>Eukaryota</taxon>
        <taxon>Fungi</taxon>
        <taxon>Dikarya</taxon>
        <taxon>Ascomycota</taxon>
        <taxon>Pezizomycotina</taxon>
        <taxon>Sordariomycetes</taxon>
        <taxon>Hypocreomycetidae</taxon>
        <taxon>Hypocreales</taxon>
        <taxon>Nectriaceae</taxon>
        <taxon>Fusarium</taxon>
    </lineage>
</organism>
<dbReference type="GeneID" id="68310932"/>
<reference evidence="1" key="1">
    <citation type="journal article" date="2021" name="Mol. Plant Microbe Interact.">
        <title>Telomere to telomere genome assembly of Fusarium musae F31, causal agent of crown rot disease of banana.</title>
        <authorList>
            <person name="Degradi L."/>
            <person name="Tava V."/>
            <person name="Kunova A."/>
            <person name="Cortesi P."/>
            <person name="Saracchi M."/>
            <person name="Pasquali M."/>
        </authorList>
    </citation>
    <scope>NUCLEOTIDE SEQUENCE</scope>
    <source>
        <strain evidence="1">F31</strain>
    </source>
</reference>
<comment type="caution">
    <text evidence="1">The sequence shown here is derived from an EMBL/GenBank/DDBJ whole genome shotgun (WGS) entry which is preliminary data.</text>
</comment>
<accession>A0A9P8DQA4</accession>
<dbReference type="Proteomes" id="UP000827133">
    <property type="component" value="Unassembled WGS sequence"/>
</dbReference>
<evidence type="ECO:0000313" key="1">
    <source>
        <dbReference type="EMBL" id="KAG9506096.1"/>
    </source>
</evidence>
<keyword evidence="2" id="KW-1185">Reference proteome</keyword>
<sequence>MASLFPSPSERDILAKFYEYGQYELHEAFLSETFTEARTKYQLKKVNIVDSFVDRRDMADCGCSYMELDIPTSFKEHLYEVIENRMRDNGYNIKFHVPDDIIDDELQWLEDLNRCSDSDSDAGSFDLGGHMEDTYFLPLITSAVIGTIKNGEFAVFESDEDGGIVLRENHKIDDRFLPEPAIKLERTW</sequence>
<gene>
    <name evidence="1" type="ORF">J7337_003075</name>
</gene>